<organism evidence="4 5">
    <name type="scientific">Betta splendens</name>
    <name type="common">Siamese fighting fish</name>
    <dbReference type="NCBI Taxonomy" id="158456"/>
    <lineage>
        <taxon>Eukaryota</taxon>
        <taxon>Metazoa</taxon>
        <taxon>Chordata</taxon>
        <taxon>Craniata</taxon>
        <taxon>Vertebrata</taxon>
        <taxon>Euteleostomi</taxon>
        <taxon>Actinopterygii</taxon>
        <taxon>Neopterygii</taxon>
        <taxon>Teleostei</taxon>
        <taxon>Neoteleostei</taxon>
        <taxon>Acanthomorphata</taxon>
        <taxon>Anabantaria</taxon>
        <taxon>Anabantiformes</taxon>
        <taxon>Anabantoidei</taxon>
        <taxon>Osphronemidae</taxon>
        <taxon>Betta</taxon>
    </lineage>
</organism>
<evidence type="ECO:0000256" key="2">
    <source>
        <dbReference type="SAM" id="SignalP"/>
    </source>
</evidence>
<feature type="domain" description="Immunoglobulin" evidence="3">
    <location>
        <begin position="21"/>
        <end position="124"/>
    </location>
</feature>
<gene>
    <name evidence="5" type="primary">LOC114860339</name>
</gene>
<protein>
    <submittedName>
        <fullName evidence="5">Uncharacterized protein LOC114860339 isoform X1</fullName>
    </submittedName>
</protein>
<sequence length="223" mass="24863">MIKVCVWTVCLFTALTVGVKSLTQTGYVGKNVTFHCSDWKGFIWSNVKSYVKYICNNPCTKDEHVIMKVKPGETKHENRIYLFNNGVTLSVTFINLQKSDSRTYYCGLDENLRESLIEVNLNVRDALIPGPQTTVRTVSVWSSSTVSSNSKDITSDISSLFTTRQSTATAASEAHGGGSVRFVIIRTIVIITLVVPLLLITKIVIKKKTKVESQHNKTQQKVL</sequence>
<keyword evidence="1" id="KW-0472">Membrane</keyword>
<dbReference type="KEGG" id="bspl:114860339"/>
<keyword evidence="2" id="KW-0732">Signal</keyword>
<evidence type="ECO:0000259" key="3">
    <source>
        <dbReference type="SMART" id="SM00409"/>
    </source>
</evidence>
<dbReference type="InterPro" id="IPR003599">
    <property type="entry name" value="Ig_sub"/>
</dbReference>
<reference evidence="5" key="1">
    <citation type="submission" date="2025-08" db="UniProtKB">
        <authorList>
            <consortium name="RefSeq"/>
        </authorList>
    </citation>
    <scope>IDENTIFICATION</scope>
</reference>
<evidence type="ECO:0000313" key="4">
    <source>
        <dbReference type="Proteomes" id="UP000515150"/>
    </source>
</evidence>
<feature type="transmembrane region" description="Helical" evidence="1">
    <location>
        <begin position="183"/>
        <end position="205"/>
    </location>
</feature>
<name>A0A6P7N5G4_BETSP</name>
<keyword evidence="1" id="KW-0812">Transmembrane</keyword>
<dbReference type="Pfam" id="PF07686">
    <property type="entry name" value="V-set"/>
    <property type="match status" value="1"/>
</dbReference>
<dbReference type="InterPro" id="IPR013783">
    <property type="entry name" value="Ig-like_fold"/>
</dbReference>
<proteinExistence type="predicted"/>
<accession>A0A6P7N5G4</accession>
<feature type="signal peptide" evidence="2">
    <location>
        <begin position="1"/>
        <end position="21"/>
    </location>
</feature>
<keyword evidence="1" id="KW-1133">Transmembrane helix</keyword>
<dbReference type="OrthoDB" id="9805957at2759"/>
<dbReference type="RefSeq" id="XP_029014701.1">
    <property type="nucleotide sequence ID" value="XM_029158868.3"/>
</dbReference>
<dbReference type="GeneID" id="114860339"/>
<keyword evidence="4" id="KW-1185">Reference proteome</keyword>
<dbReference type="Proteomes" id="UP000515150">
    <property type="component" value="Chromosome 1"/>
</dbReference>
<dbReference type="AlphaFoldDB" id="A0A6P7N5G4"/>
<dbReference type="InterPro" id="IPR013106">
    <property type="entry name" value="Ig_V-set"/>
</dbReference>
<feature type="chain" id="PRO_5027552934" evidence="2">
    <location>
        <begin position="22"/>
        <end position="223"/>
    </location>
</feature>
<dbReference type="Gene3D" id="2.60.40.10">
    <property type="entry name" value="Immunoglobulins"/>
    <property type="match status" value="1"/>
</dbReference>
<evidence type="ECO:0000256" key="1">
    <source>
        <dbReference type="SAM" id="Phobius"/>
    </source>
</evidence>
<dbReference type="SMART" id="SM00409">
    <property type="entry name" value="IG"/>
    <property type="match status" value="1"/>
</dbReference>
<evidence type="ECO:0000313" key="5">
    <source>
        <dbReference type="RefSeq" id="XP_029014701.1"/>
    </source>
</evidence>
<dbReference type="InterPro" id="IPR036179">
    <property type="entry name" value="Ig-like_dom_sf"/>
</dbReference>
<dbReference type="SUPFAM" id="SSF48726">
    <property type="entry name" value="Immunoglobulin"/>
    <property type="match status" value="1"/>
</dbReference>